<feature type="domain" description="DUF1330" evidence="1">
    <location>
        <begin position="3"/>
        <end position="94"/>
    </location>
</feature>
<evidence type="ECO:0000313" key="3">
    <source>
        <dbReference type="EMBL" id="SSA41657.1"/>
    </source>
</evidence>
<dbReference type="EMBL" id="UETC01000002">
    <property type="protein sequence ID" value="SSA41657.1"/>
    <property type="molecule type" value="Genomic_DNA"/>
</dbReference>
<name>A0A2Y9AH08_9RHOB</name>
<dbReference type="Pfam" id="PF07045">
    <property type="entry name" value="DUF1330"/>
    <property type="match status" value="1"/>
</dbReference>
<protein>
    <submittedName>
        <fullName evidence="3">Uncharacterized conserved protein, DUF1330 family</fullName>
    </submittedName>
    <submittedName>
        <fullName evidence="2">Uncharacterized protein (DUF1330 family)</fullName>
    </submittedName>
</protein>
<sequence>MPKAYWIAHVTVTDPDPYALYAKGATEAFAAHGARVLARGGRVVGLEGESRPRNVVIEFDSLEAAQACYDSAEYQAARKHRIGAGDAQIILLEGTD</sequence>
<evidence type="ECO:0000259" key="1">
    <source>
        <dbReference type="Pfam" id="PF07045"/>
    </source>
</evidence>
<dbReference type="InterPro" id="IPR011008">
    <property type="entry name" value="Dimeric_a/b-barrel"/>
</dbReference>
<dbReference type="Gene3D" id="3.30.70.100">
    <property type="match status" value="1"/>
</dbReference>
<dbReference type="Proteomes" id="UP000245839">
    <property type="component" value="Unassembled WGS sequence"/>
</dbReference>
<organism evidence="3 5">
    <name type="scientific">Jannaschia seohaensis</name>
    <dbReference type="NCBI Taxonomy" id="475081"/>
    <lineage>
        <taxon>Bacteria</taxon>
        <taxon>Pseudomonadati</taxon>
        <taxon>Pseudomonadota</taxon>
        <taxon>Alphaproteobacteria</taxon>
        <taxon>Rhodobacterales</taxon>
        <taxon>Roseobacteraceae</taxon>
        <taxon>Jannaschia</taxon>
    </lineage>
</organism>
<proteinExistence type="predicted"/>
<dbReference type="EMBL" id="QGDJ01000002">
    <property type="protein sequence ID" value="PWJ21247.1"/>
    <property type="molecule type" value="Genomic_DNA"/>
</dbReference>
<dbReference type="PANTHER" id="PTHR41521:SF4">
    <property type="entry name" value="BLR0684 PROTEIN"/>
    <property type="match status" value="1"/>
</dbReference>
<dbReference type="AlphaFoldDB" id="A0A2Y9AH08"/>
<gene>
    <name evidence="2" type="ORF">BCF38_102497</name>
    <name evidence="3" type="ORF">SAMN05421539_102497</name>
</gene>
<evidence type="ECO:0000313" key="5">
    <source>
        <dbReference type="Proteomes" id="UP000251571"/>
    </source>
</evidence>
<dbReference type="RefSeq" id="WP_109563574.1">
    <property type="nucleotide sequence ID" value="NZ_QGDJ01000002.1"/>
</dbReference>
<dbReference type="Proteomes" id="UP000251571">
    <property type="component" value="Unassembled WGS sequence"/>
</dbReference>
<dbReference type="OrthoDB" id="9806380at2"/>
<dbReference type="PANTHER" id="PTHR41521">
    <property type="match status" value="1"/>
</dbReference>
<accession>A0A2Y9AH08</accession>
<dbReference type="InterPro" id="IPR010753">
    <property type="entry name" value="DUF1330"/>
</dbReference>
<reference evidence="3 5" key="1">
    <citation type="submission" date="2016-10" db="EMBL/GenBank/DDBJ databases">
        <authorList>
            <person name="Cai Z."/>
        </authorList>
    </citation>
    <scope>NUCLEOTIDE SEQUENCE [LARGE SCALE GENOMIC DNA]</scope>
    <source>
        <strain evidence="3 5">DSM 25227</strain>
    </source>
</reference>
<dbReference type="SUPFAM" id="SSF54909">
    <property type="entry name" value="Dimeric alpha+beta barrel"/>
    <property type="match status" value="1"/>
</dbReference>
<reference evidence="2 4" key="2">
    <citation type="submission" date="2018-03" db="EMBL/GenBank/DDBJ databases">
        <title>Genomic Encyclopedia of Archaeal and Bacterial Type Strains, Phase II (KMG-II): from individual species to whole genera.</title>
        <authorList>
            <person name="Goeker M."/>
        </authorList>
    </citation>
    <scope>NUCLEOTIDE SEQUENCE [LARGE SCALE GENOMIC DNA]</scope>
    <source>
        <strain evidence="2 4">DSM 25227</strain>
    </source>
</reference>
<evidence type="ECO:0000313" key="2">
    <source>
        <dbReference type="EMBL" id="PWJ21247.1"/>
    </source>
</evidence>
<evidence type="ECO:0000313" key="4">
    <source>
        <dbReference type="Proteomes" id="UP000245839"/>
    </source>
</evidence>
<keyword evidence="4" id="KW-1185">Reference proteome</keyword>